<accession>A0A7W6J6Y2</accession>
<evidence type="ECO:0000256" key="3">
    <source>
        <dbReference type="ARBA" id="ARBA00023125"/>
    </source>
</evidence>
<evidence type="ECO:0000259" key="5">
    <source>
        <dbReference type="PROSITE" id="PS50931"/>
    </source>
</evidence>
<dbReference type="SUPFAM" id="SSF46785">
    <property type="entry name" value="Winged helix' DNA-binding domain"/>
    <property type="match status" value="1"/>
</dbReference>
<dbReference type="Gene3D" id="1.10.10.10">
    <property type="entry name" value="Winged helix-like DNA-binding domain superfamily/Winged helix DNA-binding domain"/>
    <property type="match status" value="1"/>
</dbReference>
<comment type="similarity">
    <text evidence="1">Belongs to the LysR transcriptional regulatory family.</text>
</comment>
<dbReference type="Pfam" id="PF03466">
    <property type="entry name" value="LysR_substrate"/>
    <property type="match status" value="1"/>
</dbReference>
<dbReference type="EMBL" id="JACIEZ010000006">
    <property type="protein sequence ID" value="MBB4065938.1"/>
    <property type="molecule type" value="Genomic_DNA"/>
</dbReference>
<keyword evidence="3 6" id="KW-0238">DNA-binding</keyword>
<dbReference type="AlphaFoldDB" id="A0A7W6J6Y2"/>
<name>A0A7W6J6Y2_9HYPH</name>
<keyword evidence="2" id="KW-0805">Transcription regulation</keyword>
<dbReference type="InterPro" id="IPR005119">
    <property type="entry name" value="LysR_subst-bd"/>
</dbReference>
<dbReference type="RefSeq" id="WP_183367219.1">
    <property type="nucleotide sequence ID" value="NZ_JACIEZ010000006.1"/>
</dbReference>
<sequence>MSKPFDWDLLRSFLAVARSGKLTLAARRLKVDHSTLSRRIAALETSLKAKLFDRSLNGYTLTLDGERLLAEAERIEAAVMTIQSEIAEESTAVSGTVRIGSPDGFGTCFLAPRIGALAERHPDLDIELVATPRSFSLSKREADIAIGLSNPGHARLYTLKLTDYELGVYGAAHRVRDWQDVAEAADLQRKPFVSYIDDLIYTPELDYLPLIARALTTRMKSSNLMAQAEAVAAGAGLAVLPCFLAEGDARFTRLLPDKLRLIRTFYMSVHEDTRKLARIKATMDFLVEAIRSAGQRFLPG</sequence>
<dbReference type="InterPro" id="IPR036388">
    <property type="entry name" value="WH-like_DNA-bd_sf"/>
</dbReference>
<dbReference type="InterPro" id="IPR050176">
    <property type="entry name" value="LTTR"/>
</dbReference>
<evidence type="ECO:0000256" key="4">
    <source>
        <dbReference type="ARBA" id="ARBA00023163"/>
    </source>
</evidence>
<comment type="caution">
    <text evidence="6">The sequence shown here is derived from an EMBL/GenBank/DDBJ whole genome shotgun (WGS) entry which is preliminary data.</text>
</comment>
<dbReference type="GO" id="GO:0003677">
    <property type="term" value="F:DNA binding"/>
    <property type="evidence" value="ECO:0007669"/>
    <property type="project" value="UniProtKB-KW"/>
</dbReference>
<evidence type="ECO:0000313" key="6">
    <source>
        <dbReference type="EMBL" id="MBB4065938.1"/>
    </source>
</evidence>
<protein>
    <submittedName>
        <fullName evidence="6">DNA-binding transcriptional LysR family regulator</fullName>
    </submittedName>
</protein>
<evidence type="ECO:0000256" key="1">
    <source>
        <dbReference type="ARBA" id="ARBA00009437"/>
    </source>
</evidence>
<keyword evidence="4" id="KW-0804">Transcription</keyword>
<proteinExistence type="inferred from homology"/>
<evidence type="ECO:0000313" key="7">
    <source>
        <dbReference type="Proteomes" id="UP000528286"/>
    </source>
</evidence>
<dbReference type="GO" id="GO:0003700">
    <property type="term" value="F:DNA-binding transcription factor activity"/>
    <property type="evidence" value="ECO:0007669"/>
    <property type="project" value="InterPro"/>
</dbReference>
<dbReference type="Proteomes" id="UP000528286">
    <property type="component" value="Unassembled WGS sequence"/>
</dbReference>
<reference evidence="6 7" key="1">
    <citation type="submission" date="2020-08" db="EMBL/GenBank/DDBJ databases">
        <title>Genomic Encyclopedia of Type Strains, Phase IV (KMG-IV): sequencing the most valuable type-strain genomes for metagenomic binning, comparative biology and taxonomic classification.</title>
        <authorList>
            <person name="Goeker M."/>
        </authorList>
    </citation>
    <scope>NUCLEOTIDE SEQUENCE [LARGE SCALE GENOMIC DNA]</scope>
    <source>
        <strain evidence="6 7">DSM 29853</strain>
    </source>
</reference>
<dbReference type="SUPFAM" id="SSF53850">
    <property type="entry name" value="Periplasmic binding protein-like II"/>
    <property type="match status" value="1"/>
</dbReference>
<gene>
    <name evidence="6" type="ORF">GGR23_003146</name>
</gene>
<dbReference type="InterPro" id="IPR000847">
    <property type="entry name" value="LysR_HTH_N"/>
</dbReference>
<keyword evidence="7" id="KW-1185">Reference proteome</keyword>
<dbReference type="PANTHER" id="PTHR30579:SF3">
    <property type="entry name" value="TRANSCRIPTIONAL REGULATORY PROTEIN"/>
    <property type="match status" value="1"/>
</dbReference>
<dbReference type="Gene3D" id="3.40.190.290">
    <property type="match status" value="1"/>
</dbReference>
<feature type="domain" description="HTH lysR-type" evidence="5">
    <location>
        <begin position="5"/>
        <end position="62"/>
    </location>
</feature>
<evidence type="ECO:0000256" key="2">
    <source>
        <dbReference type="ARBA" id="ARBA00023015"/>
    </source>
</evidence>
<dbReference type="InterPro" id="IPR036390">
    <property type="entry name" value="WH_DNA-bd_sf"/>
</dbReference>
<dbReference type="PROSITE" id="PS50931">
    <property type="entry name" value="HTH_LYSR"/>
    <property type="match status" value="1"/>
</dbReference>
<dbReference type="PANTHER" id="PTHR30579">
    <property type="entry name" value="TRANSCRIPTIONAL REGULATOR"/>
    <property type="match status" value="1"/>
</dbReference>
<dbReference type="Pfam" id="PF00126">
    <property type="entry name" value="HTH_1"/>
    <property type="match status" value="1"/>
</dbReference>
<organism evidence="6 7">
    <name type="scientific">Gellertiella hungarica</name>
    <dbReference type="NCBI Taxonomy" id="1572859"/>
    <lineage>
        <taxon>Bacteria</taxon>
        <taxon>Pseudomonadati</taxon>
        <taxon>Pseudomonadota</taxon>
        <taxon>Alphaproteobacteria</taxon>
        <taxon>Hyphomicrobiales</taxon>
        <taxon>Rhizobiaceae</taxon>
        <taxon>Gellertiella</taxon>
    </lineage>
</organism>